<evidence type="ECO:0000256" key="3">
    <source>
        <dbReference type="ARBA" id="ARBA00010609"/>
    </source>
</evidence>
<feature type="binding site" description="type 1 copper site" evidence="12">
    <location>
        <position position="312"/>
    </location>
    <ligand>
        <name>Cu cation</name>
        <dbReference type="ChEBI" id="CHEBI:23378"/>
        <label>1</label>
    </ligand>
</feature>
<organism evidence="16">
    <name type="scientific">Schaalia odontolytica</name>
    <dbReference type="NCBI Taxonomy" id="1660"/>
    <lineage>
        <taxon>Bacteria</taxon>
        <taxon>Bacillati</taxon>
        <taxon>Actinomycetota</taxon>
        <taxon>Actinomycetes</taxon>
        <taxon>Actinomycetales</taxon>
        <taxon>Actinomycetaceae</taxon>
        <taxon>Schaalia</taxon>
    </lineage>
</organism>
<feature type="compositionally biased region" description="Polar residues" evidence="13">
    <location>
        <begin position="37"/>
        <end position="55"/>
    </location>
</feature>
<dbReference type="CDD" id="cd04208">
    <property type="entry name" value="CuRO_2_CuNIR"/>
    <property type="match status" value="1"/>
</dbReference>
<dbReference type="PANTHER" id="PTHR11709">
    <property type="entry name" value="MULTI-COPPER OXIDASE"/>
    <property type="match status" value="1"/>
</dbReference>
<reference evidence="16" key="1">
    <citation type="submission" date="2019-11" db="EMBL/GenBank/DDBJ databases">
        <authorList>
            <person name="Feng L."/>
        </authorList>
    </citation>
    <scope>NUCLEOTIDE SEQUENCE</scope>
    <source>
        <strain evidence="16">AodontolyticusLFYP35</strain>
    </source>
</reference>
<dbReference type="GO" id="GO:0005507">
    <property type="term" value="F:copper ion binding"/>
    <property type="evidence" value="ECO:0007669"/>
    <property type="project" value="InterPro"/>
</dbReference>
<dbReference type="CDD" id="cd00920">
    <property type="entry name" value="Cupredoxin"/>
    <property type="match status" value="1"/>
</dbReference>
<feature type="binding site" description="type 1 copper site" evidence="12">
    <location>
        <position position="264"/>
    </location>
    <ligand>
        <name>Cu cation</name>
        <dbReference type="ChEBI" id="CHEBI:23378"/>
        <label>1</label>
    </ligand>
</feature>
<proteinExistence type="inferred from homology"/>
<feature type="binding site" description="type 1 copper site" evidence="12">
    <location>
        <position position="299"/>
    </location>
    <ligand>
        <name>Cu cation</name>
        <dbReference type="ChEBI" id="CHEBI:23378"/>
        <label>1</label>
    </ligand>
</feature>
<evidence type="ECO:0000259" key="14">
    <source>
        <dbReference type="Pfam" id="PF07732"/>
    </source>
</evidence>
<feature type="binding site" description="type 1 copper site" evidence="12">
    <location>
        <position position="259"/>
    </location>
    <ligand>
        <name>Cu cation</name>
        <dbReference type="ChEBI" id="CHEBI:23378"/>
        <label>1</label>
    </ligand>
</feature>
<name>A0A6N2S370_9ACTO</name>
<evidence type="ECO:0000256" key="8">
    <source>
        <dbReference type="ARBA" id="ARBA00022737"/>
    </source>
</evidence>
<evidence type="ECO:0000256" key="7">
    <source>
        <dbReference type="ARBA" id="ARBA00022723"/>
    </source>
</evidence>
<comment type="cofactor">
    <cofactor evidence="2 12">
        <name>Cu(2+)</name>
        <dbReference type="ChEBI" id="CHEBI:29036"/>
    </cofactor>
</comment>
<evidence type="ECO:0000256" key="11">
    <source>
        <dbReference type="ARBA" id="ARBA00049340"/>
    </source>
</evidence>
<comment type="catalytic activity">
    <reaction evidence="11">
        <text>nitric oxide + Fe(III)-[cytochrome c] + H2O = Fe(II)-[cytochrome c] + nitrite + 2 H(+)</text>
        <dbReference type="Rhea" id="RHEA:15233"/>
        <dbReference type="Rhea" id="RHEA-COMP:10350"/>
        <dbReference type="Rhea" id="RHEA-COMP:14399"/>
        <dbReference type="ChEBI" id="CHEBI:15377"/>
        <dbReference type="ChEBI" id="CHEBI:15378"/>
        <dbReference type="ChEBI" id="CHEBI:16301"/>
        <dbReference type="ChEBI" id="CHEBI:16480"/>
        <dbReference type="ChEBI" id="CHEBI:29033"/>
        <dbReference type="ChEBI" id="CHEBI:29034"/>
        <dbReference type="EC" id="1.7.2.1"/>
    </reaction>
</comment>
<feature type="domain" description="Plastocyanin-like" evidence="14">
    <location>
        <begin position="221"/>
        <end position="321"/>
    </location>
</feature>
<keyword evidence="7 12" id="KW-0479">Metal-binding</keyword>
<evidence type="ECO:0000256" key="4">
    <source>
        <dbReference type="ARBA" id="ARBA00011233"/>
    </source>
</evidence>
<evidence type="ECO:0000256" key="12">
    <source>
        <dbReference type="PIRSR" id="PIRSR601287-1"/>
    </source>
</evidence>
<evidence type="ECO:0000256" key="9">
    <source>
        <dbReference type="ARBA" id="ARBA00023002"/>
    </source>
</evidence>
<dbReference type="EMBL" id="CACRSM010000002">
    <property type="protein sequence ID" value="VYS87218.1"/>
    <property type="molecule type" value="Genomic_DNA"/>
</dbReference>
<keyword evidence="8" id="KW-0677">Repeat</keyword>
<accession>A0A6N2S370</accession>
<comment type="cofactor">
    <cofactor evidence="1 12">
        <name>Cu(+)</name>
        <dbReference type="ChEBI" id="CHEBI:49552"/>
    </cofactor>
</comment>
<feature type="binding site" description="type 1 copper site" evidence="12">
    <location>
        <position position="307"/>
    </location>
    <ligand>
        <name>Cu cation</name>
        <dbReference type="ChEBI" id="CHEBI:23378"/>
        <label>1</label>
    </ligand>
</feature>
<feature type="compositionally biased region" description="Low complexity" evidence="13">
    <location>
        <begin position="149"/>
        <end position="165"/>
    </location>
</feature>
<dbReference type="EC" id="1.7.2.1" evidence="5"/>
<feature type="region of interest" description="Disordered" evidence="13">
    <location>
        <begin position="37"/>
        <end position="57"/>
    </location>
</feature>
<evidence type="ECO:0000256" key="6">
    <source>
        <dbReference type="ARBA" id="ARBA00017290"/>
    </source>
</evidence>
<dbReference type="InterPro" id="IPR008972">
    <property type="entry name" value="Cupredoxin"/>
</dbReference>
<dbReference type="Pfam" id="PF13473">
    <property type="entry name" value="Cupredoxin_1"/>
    <property type="match status" value="1"/>
</dbReference>
<dbReference type="InterPro" id="IPR001287">
    <property type="entry name" value="NO2-reductase_Cu"/>
</dbReference>
<evidence type="ECO:0000256" key="13">
    <source>
        <dbReference type="SAM" id="MobiDB-lite"/>
    </source>
</evidence>
<evidence type="ECO:0000256" key="2">
    <source>
        <dbReference type="ARBA" id="ARBA00001973"/>
    </source>
</evidence>
<feature type="region of interest" description="Disordered" evidence="13">
    <location>
        <begin position="148"/>
        <end position="173"/>
    </location>
</feature>
<dbReference type="SUPFAM" id="SSF49503">
    <property type="entry name" value="Cupredoxins"/>
    <property type="match status" value="3"/>
</dbReference>
<feature type="binding site" description="type 1 copper site" evidence="12">
    <location>
        <position position="456"/>
    </location>
    <ligand>
        <name>Cu cation</name>
        <dbReference type="ChEBI" id="CHEBI:23378"/>
        <label>1</label>
    </ligand>
</feature>
<dbReference type="InterPro" id="IPR045087">
    <property type="entry name" value="Cu-oxidase_fam"/>
</dbReference>
<evidence type="ECO:0000256" key="10">
    <source>
        <dbReference type="ARBA" id="ARBA00023008"/>
    </source>
</evidence>
<feature type="binding site" description="type 1 copper site" evidence="12">
    <location>
        <position position="298"/>
    </location>
    <ligand>
        <name>Cu cation</name>
        <dbReference type="ChEBI" id="CHEBI:23378"/>
        <label>1</label>
    </ligand>
</feature>
<protein>
    <recommendedName>
        <fullName evidence="6">Copper-containing nitrite reductase</fullName>
        <ecNumber evidence="5">1.7.2.1</ecNumber>
    </recommendedName>
</protein>
<evidence type="ECO:0000259" key="15">
    <source>
        <dbReference type="Pfam" id="PF13473"/>
    </source>
</evidence>
<evidence type="ECO:0000256" key="5">
    <source>
        <dbReference type="ARBA" id="ARBA00011882"/>
    </source>
</evidence>
<keyword evidence="9 16" id="KW-0560">Oxidoreductase</keyword>
<comment type="similarity">
    <text evidence="3">Belongs to the multicopper oxidase family.</text>
</comment>
<dbReference type="InterPro" id="IPR028096">
    <property type="entry name" value="EfeO_Cupredoxin"/>
</dbReference>
<evidence type="ECO:0000256" key="1">
    <source>
        <dbReference type="ARBA" id="ARBA00001960"/>
    </source>
</evidence>
<dbReference type="PRINTS" id="PR00695">
    <property type="entry name" value="CUNO2RDTASE"/>
</dbReference>
<dbReference type="Pfam" id="PF07732">
    <property type="entry name" value="Cu-oxidase_3"/>
    <property type="match status" value="1"/>
</dbReference>
<dbReference type="PANTHER" id="PTHR11709:SF394">
    <property type="entry name" value="FI03373P-RELATED"/>
    <property type="match status" value="1"/>
</dbReference>
<feature type="domain" description="EfeO-type cupredoxin-like" evidence="15">
    <location>
        <begin position="52"/>
        <end position="119"/>
    </location>
</feature>
<dbReference type="InterPro" id="IPR011707">
    <property type="entry name" value="Cu-oxidase-like_N"/>
</dbReference>
<dbReference type="AlphaFoldDB" id="A0A6N2S370"/>
<dbReference type="Gene3D" id="2.60.40.420">
    <property type="entry name" value="Cupredoxins - blue copper proteins"/>
    <property type="match status" value="3"/>
</dbReference>
<comment type="subunit">
    <text evidence="4">Homotrimer.</text>
</comment>
<keyword evidence="10 12" id="KW-0186">Copper</keyword>
<sequence length="473" mass="49572">MSEETTGPSRAAMVFTGLGAVVALVLASVLAGGSNATQNSAVGNTSSVASSNQVKETGETTHVEIGVQGMSFTPSVIHVPAGNRLHITFTNTAEQRHDLVLANGQTTGSLAPGASAELDAGVITANTEGWCSLPGHREMGMTLSIVADGASSSGSSAGSHSGSGSHNHEVATGTGIPTADQLRAYAAKVDPYPAEAAPASQEKDHYYTLVARDDIVQNLSEDVSRTVWTFNGNTPAPTLRGKIGDTFHITLKNEGTMGHSLDFHAGDIAPNEAMKTIDPGQTLEYTFTAKAAGIWMYHCSTHPMSMHITNGMTGAVIIDPSDLRPVDHEYAMVATELYLGDNGGTANATKIASMMPDLQAFNGRPFQYDAHPLKAKVGERVRFWLMDSGPNTAMSFHIVGGQFDTVWDEGGYTLIDGGNAISRGGGGSQTFPMLPAQGGFVELSFKEPGTYTFVNHIMSLAEAGAHGKIEVTN</sequence>
<evidence type="ECO:0000313" key="16">
    <source>
        <dbReference type="EMBL" id="VYS87218.1"/>
    </source>
</evidence>
<dbReference type="GO" id="GO:0050421">
    <property type="term" value="F:nitrite reductase (NO-forming) activity"/>
    <property type="evidence" value="ECO:0007669"/>
    <property type="project" value="UniProtKB-EC"/>
</dbReference>
<gene>
    <name evidence="16" type="primary">aniA</name>
    <name evidence="16" type="ORF">AOLFYP35_00645</name>
</gene>